<reference evidence="1" key="1">
    <citation type="journal article" date="2022" name="bioRxiv">
        <title>Sequencing and chromosome-scale assembly of the giantPleurodeles waltlgenome.</title>
        <authorList>
            <person name="Brown T."/>
            <person name="Elewa A."/>
            <person name="Iarovenko S."/>
            <person name="Subramanian E."/>
            <person name="Araus A.J."/>
            <person name="Petzold A."/>
            <person name="Susuki M."/>
            <person name="Suzuki K.-i.T."/>
            <person name="Hayashi T."/>
            <person name="Toyoda A."/>
            <person name="Oliveira C."/>
            <person name="Osipova E."/>
            <person name="Leigh N.D."/>
            <person name="Simon A."/>
            <person name="Yun M.H."/>
        </authorList>
    </citation>
    <scope>NUCLEOTIDE SEQUENCE</scope>
    <source>
        <strain evidence="1">20211129_DDA</strain>
        <tissue evidence="1">Liver</tissue>
    </source>
</reference>
<name>A0AAV7PYH3_PLEWA</name>
<comment type="caution">
    <text evidence="1">The sequence shown here is derived from an EMBL/GenBank/DDBJ whole genome shotgun (WGS) entry which is preliminary data.</text>
</comment>
<sequence>MQPSRGPAARSITVALPWRRPEEGERAASIRLGNVGRAGPRELADALVPCYLMTSAVGAGPVVSSTLSEEAPGFWAP</sequence>
<accession>A0AAV7PYH3</accession>
<organism evidence="1 2">
    <name type="scientific">Pleurodeles waltl</name>
    <name type="common">Iberian ribbed newt</name>
    <dbReference type="NCBI Taxonomy" id="8319"/>
    <lineage>
        <taxon>Eukaryota</taxon>
        <taxon>Metazoa</taxon>
        <taxon>Chordata</taxon>
        <taxon>Craniata</taxon>
        <taxon>Vertebrata</taxon>
        <taxon>Euteleostomi</taxon>
        <taxon>Amphibia</taxon>
        <taxon>Batrachia</taxon>
        <taxon>Caudata</taxon>
        <taxon>Salamandroidea</taxon>
        <taxon>Salamandridae</taxon>
        <taxon>Pleurodelinae</taxon>
        <taxon>Pleurodeles</taxon>
    </lineage>
</organism>
<protein>
    <submittedName>
        <fullName evidence="1">Uncharacterized protein</fullName>
    </submittedName>
</protein>
<dbReference type="EMBL" id="JANPWB010000011">
    <property type="protein sequence ID" value="KAJ1130730.1"/>
    <property type="molecule type" value="Genomic_DNA"/>
</dbReference>
<keyword evidence="2" id="KW-1185">Reference proteome</keyword>
<dbReference type="AlphaFoldDB" id="A0AAV7PYH3"/>
<proteinExistence type="predicted"/>
<gene>
    <name evidence="1" type="ORF">NDU88_009080</name>
</gene>
<evidence type="ECO:0000313" key="2">
    <source>
        <dbReference type="Proteomes" id="UP001066276"/>
    </source>
</evidence>
<evidence type="ECO:0000313" key="1">
    <source>
        <dbReference type="EMBL" id="KAJ1130730.1"/>
    </source>
</evidence>
<dbReference type="Proteomes" id="UP001066276">
    <property type="component" value="Chromosome 7"/>
</dbReference>